<dbReference type="GO" id="GO:0005840">
    <property type="term" value="C:ribosome"/>
    <property type="evidence" value="ECO:0007669"/>
    <property type="project" value="UniProtKB-KW"/>
</dbReference>
<dbReference type="InterPro" id="IPR023803">
    <property type="entry name" value="Ribosomal_bS16_dom_sf"/>
</dbReference>
<keyword evidence="6" id="KW-1185">Reference proteome</keyword>
<feature type="compositionally biased region" description="Basic and acidic residues" evidence="4">
    <location>
        <begin position="127"/>
        <end position="148"/>
    </location>
</feature>
<evidence type="ECO:0000313" key="6">
    <source>
        <dbReference type="Proteomes" id="UP001207918"/>
    </source>
</evidence>
<sequence>MLRIRLQRRGRKKRPIHHIVVADSRKPRDGRIIEDLGRFDNITPKNELDLKRDRALYWLKQGAQPSDTVRSIFKKQGLMYEMHLIRWGKSEEEIEAALTEWREKREAKEEDVPTRKERQKALLEAEEKEFQKQLKKKAEEAAREKAKQEALAAEEDEEQEEDDEEEEIEASDDEEAAAEEVQAQETEAEEQEAEADTAEEEDTQEAAAEEDSDDEVAADSDDAEEEASEEDEAEAESDEEEEVEASEEDADEEEESDEDESEVKAKVSTDMLAKEAIEYIENTPLDELEGFVTEDEDRVTVQRALEDKQEQDEEE</sequence>
<keyword evidence="2 3" id="KW-0687">Ribonucleoprotein</keyword>
<keyword evidence="1 3" id="KW-0689">Ribosomal protein</keyword>
<feature type="compositionally biased region" description="Basic and acidic residues" evidence="4">
    <location>
        <begin position="298"/>
        <end position="308"/>
    </location>
</feature>
<dbReference type="EMBL" id="JAGGJA010000005">
    <property type="protein sequence ID" value="MCW9706890.1"/>
    <property type="molecule type" value="Genomic_DNA"/>
</dbReference>
<comment type="caution">
    <text evidence="5">The sequence shown here is derived from an EMBL/GenBank/DDBJ whole genome shotgun (WGS) entry which is preliminary data.</text>
</comment>
<comment type="similarity">
    <text evidence="3">Belongs to the bacterial ribosomal protein bS16 family.</text>
</comment>
<dbReference type="InterPro" id="IPR000307">
    <property type="entry name" value="Ribosomal_bS16"/>
</dbReference>
<dbReference type="HAMAP" id="MF_00385">
    <property type="entry name" value="Ribosomal_bS16"/>
    <property type="match status" value="1"/>
</dbReference>
<feature type="compositionally biased region" description="Acidic residues" evidence="4">
    <location>
        <begin position="186"/>
        <end position="261"/>
    </location>
</feature>
<dbReference type="Pfam" id="PF00886">
    <property type="entry name" value="Ribosomal_S16"/>
    <property type="match status" value="1"/>
</dbReference>
<dbReference type="Proteomes" id="UP001207918">
    <property type="component" value="Unassembled WGS sequence"/>
</dbReference>
<dbReference type="Gene3D" id="3.30.1320.10">
    <property type="match status" value="1"/>
</dbReference>
<evidence type="ECO:0000256" key="3">
    <source>
        <dbReference type="HAMAP-Rule" id="MF_00385"/>
    </source>
</evidence>
<evidence type="ECO:0000256" key="2">
    <source>
        <dbReference type="ARBA" id="ARBA00023274"/>
    </source>
</evidence>
<feature type="region of interest" description="Disordered" evidence="4">
    <location>
        <begin position="281"/>
        <end position="315"/>
    </location>
</feature>
<dbReference type="SUPFAM" id="SSF54565">
    <property type="entry name" value="Ribosomal protein S16"/>
    <property type="match status" value="1"/>
</dbReference>
<dbReference type="PANTHER" id="PTHR12919">
    <property type="entry name" value="30S RIBOSOMAL PROTEIN S16"/>
    <property type="match status" value="1"/>
</dbReference>
<feature type="compositionally biased region" description="Acidic residues" evidence="4">
    <location>
        <begin position="152"/>
        <end position="178"/>
    </location>
</feature>
<evidence type="ECO:0000313" key="5">
    <source>
        <dbReference type="EMBL" id="MCW9706890.1"/>
    </source>
</evidence>
<dbReference type="RefSeq" id="WP_286670502.1">
    <property type="nucleotide sequence ID" value="NZ_JAGGJA010000005.1"/>
</dbReference>
<gene>
    <name evidence="3 5" type="primary">rpsP</name>
    <name evidence="5" type="ORF">J6I44_08475</name>
</gene>
<reference evidence="5 6" key="1">
    <citation type="submission" date="2021-03" db="EMBL/GenBank/DDBJ databases">
        <title>Aliifodinibius sp. nov., a new bacterium isolated from saline soil.</title>
        <authorList>
            <person name="Galisteo C."/>
            <person name="De La Haba R."/>
            <person name="Sanchez-Porro C."/>
            <person name="Ventosa A."/>
        </authorList>
    </citation>
    <scope>NUCLEOTIDE SEQUENCE [LARGE SCALE GENOMIC DNA]</scope>
    <source>
        <strain evidence="5 6">1BSP15-2V2</strain>
    </source>
</reference>
<organism evidence="5 6">
    <name type="scientific">Fodinibius salsisoli</name>
    <dbReference type="NCBI Taxonomy" id="2820877"/>
    <lineage>
        <taxon>Bacteria</taxon>
        <taxon>Pseudomonadati</taxon>
        <taxon>Balneolota</taxon>
        <taxon>Balneolia</taxon>
        <taxon>Balneolales</taxon>
        <taxon>Balneolaceae</taxon>
        <taxon>Fodinibius</taxon>
    </lineage>
</organism>
<evidence type="ECO:0000256" key="4">
    <source>
        <dbReference type="SAM" id="MobiDB-lite"/>
    </source>
</evidence>
<protein>
    <recommendedName>
        <fullName evidence="3">Small ribosomal subunit protein bS16</fullName>
    </recommendedName>
</protein>
<evidence type="ECO:0000256" key="1">
    <source>
        <dbReference type="ARBA" id="ARBA00022980"/>
    </source>
</evidence>
<proteinExistence type="inferred from homology"/>
<name>A0ABT3PLQ9_9BACT</name>
<dbReference type="PANTHER" id="PTHR12919:SF20">
    <property type="entry name" value="SMALL RIBOSOMAL SUBUNIT PROTEIN BS16M"/>
    <property type="match status" value="1"/>
</dbReference>
<dbReference type="NCBIfam" id="TIGR00002">
    <property type="entry name" value="S16"/>
    <property type="match status" value="1"/>
</dbReference>
<feature type="compositionally biased region" description="Acidic residues" evidence="4">
    <location>
        <begin position="284"/>
        <end position="297"/>
    </location>
</feature>
<feature type="region of interest" description="Disordered" evidence="4">
    <location>
        <begin position="127"/>
        <end position="269"/>
    </location>
</feature>
<accession>A0ABT3PLQ9</accession>